<proteinExistence type="inferred from homology"/>
<dbReference type="Pfam" id="PF02417">
    <property type="entry name" value="Chromate_transp"/>
    <property type="match status" value="1"/>
</dbReference>
<keyword evidence="5 7" id="KW-1133">Transmembrane helix</keyword>
<dbReference type="PANTHER" id="PTHR43663">
    <property type="entry name" value="CHROMATE TRANSPORT PROTEIN-RELATED"/>
    <property type="match status" value="1"/>
</dbReference>
<dbReference type="STRING" id="59843.A3958_12930"/>
<evidence type="ECO:0000313" key="8">
    <source>
        <dbReference type="EMBL" id="KZS46835.1"/>
    </source>
</evidence>
<accession>A0A163JVT3</accession>
<feature type="transmembrane region" description="Helical" evidence="7">
    <location>
        <begin position="109"/>
        <end position="129"/>
    </location>
</feature>
<dbReference type="KEGG" id="pglu:A3958_12930"/>
<keyword evidence="3" id="KW-1003">Cell membrane</keyword>
<dbReference type="InterPro" id="IPR052518">
    <property type="entry name" value="CHR_Transporter"/>
</dbReference>
<dbReference type="PANTHER" id="PTHR43663:SF1">
    <property type="entry name" value="CHROMATE TRANSPORTER"/>
    <property type="match status" value="1"/>
</dbReference>
<dbReference type="GO" id="GO:0015109">
    <property type="term" value="F:chromate transmembrane transporter activity"/>
    <property type="evidence" value="ECO:0007669"/>
    <property type="project" value="InterPro"/>
</dbReference>
<comment type="similarity">
    <text evidence="2">Belongs to the chromate ion transporter (CHR) (TC 2.A.51) family.</text>
</comment>
<organism evidence="8 9">
    <name type="scientific">Paenibacillus glucanolyticus</name>
    <dbReference type="NCBI Taxonomy" id="59843"/>
    <lineage>
        <taxon>Bacteria</taxon>
        <taxon>Bacillati</taxon>
        <taxon>Bacillota</taxon>
        <taxon>Bacilli</taxon>
        <taxon>Bacillales</taxon>
        <taxon>Paenibacillaceae</taxon>
        <taxon>Paenibacillus</taxon>
    </lineage>
</organism>
<feature type="transmembrane region" description="Helical" evidence="7">
    <location>
        <begin position="135"/>
        <end position="154"/>
    </location>
</feature>
<keyword evidence="4 7" id="KW-0812">Transmembrane</keyword>
<keyword evidence="6 7" id="KW-0472">Membrane</keyword>
<dbReference type="AlphaFoldDB" id="A0A163JVT3"/>
<evidence type="ECO:0000256" key="7">
    <source>
        <dbReference type="SAM" id="Phobius"/>
    </source>
</evidence>
<dbReference type="GO" id="GO:0005886">
    <property type="term" value="C:plasma membrane"/>
    <property type="evidence" value="ECO:0007669"/>
    <property type="project" value="UniProtKB-SubCell"/>
</dbReference>
<sequence>MYWDLFIMFISVGLVSFGGGYAVIPMIQYEVTEKGWLTAAEFQQTVALAGMAPGSIATNAATLIGYETAGYLGAAVSTAGIIIPSLIVVVLLSAFFYRLHDNPWLKSSLYGLRPVTTGLILYAAIHFGLSNEGAAITWGIVPTLLISGVCLYLLLKHKLHPLLLLIVAGAAGIVLF</sequence>
<evidence type="ECO:0000256" key="3">
    <source>
        <dbReference type="ARBA" id="ARBA00022475"/>
    </source>
</evidence>
<evidence type="ECO:0000256" key="1">
    <source>
        <dbReference type="ARBA" id="ARBA00004651"/>
    </source>
</evidence>
<evidence type="ECO:0000313" key="9">
    <source>
        <dbReference type="Proteomes" id="UP000076796"/>
    </source>
</evidence>
<name>A0A163JVT3_9BACL</name>
<dbReference type="OrthoDB" id="9027281at2"/>
<evidence type="ECO:0000256" key="2">
    <source>
        <dbReference type="ARBA" id="ARBA00005262"/>
    </source>
</evidence>
<feature type="transmembrane region" description="Helical" evidence="7">
    <location>
        <begin position="6"/>
        <end position="24"/>
    </location>
</feature>
<comment type="caution">
    <text evidence="8">The sequence shown here is derived from an EMBL/GenBank/DDBJ whole genome shotgun (WGS) entry which is preliminary data.</text>
</comment>
<evidence type="ECO:0000256" key="4">
    <source>
        <dbReference type="ARBA" id="ARBA00022692"/>
    </source>
</evidence>
<evidence type="ECO:0000256" key="6">
    <source>
        <dbReference type="ARBA" id="ARBA00023136"/>
    </source>
</evidence>
<protein>
    <submittedName>
        <fullName evidence="8">Chromate transporter</fullName>
    </submittedName>
</protein>
<dbReference type="EMBL" id="LWMH01000001">
    <property type="protein sequence ID" value="KZS46835.1"/>
    <property type="molecule type" value="Genomic_DNA"/>
</dbReference>
<dbReference type="InterPro" id="IPR003370">
    <property type="entry name" value="Chromate_transpt"/>
</dbReference>
<gene>
    <name evidence="8" type="ORF">AWU65_13345</name>
</gene>
<dbReference type="GeneID" id="97557807"/>
<dbReference type="RefSeq" id="WP_006208100.1">
    <property type="nucleotide sequence ID" value="NZ_CBCSBX010000003.1"/>
</dbReference>
<keyword evidence="9" id="KW-1185">Reference proteome</keyword>
<feature type="transmembrane region" description="Helical" evidence="7">
    <location>
        <begin position="72"/>
        <end position="97"/>
    </location>
</feature>
<dbReference type="Proteomes" id="UP000076796">
    <property type="component" value="Unassembled WGS sequence"/>
</dbReference>
<comment type="subcellular location">
    <subcellularLocation>
        <location evidence="1">Cell membrane</location>
        <topology evidence="1">Multi-pass membrane protein</topology>
    </subcellularLocation>
</comment>
<reference evidence="8" key="1">
    <citation type="journal article" date="2016" name="Genome Announc.">
        <title>Draft genomes of two strains of Paenibacillus glucanolyticus with capability to degrade lignocellulose.</title>
        <authorList>
            <person name="Mathews S.L."/>
            <person name="Pawlak J."/>
            <person name="Grunden A.M."/>
        </authorList>
    </citation>
    <scope>NUCLEOTIDE SEQUENCE [LARGE SCALE GENOMIC DNA]</scope>
    <source>
        <strain evidence="8">SLM1</strain>
    </source>
</reference>
<evidence type="ECO:0000256" key="5">
    <source>
        <dbReference type="ARBA" id="ARBA00022989"/>
    </source>
</evidence>